<accession>A0A9N7V6M3</accession>
<evidence type="ECO:0000313" key="3">
    <source>
        <dbReference type="Proteomes" id="UP001153269"/>
    </source>
</evidence>
<protein>
    <submittedName>
        <fullName evidence="2">Uncharacterized protein</fullName>
    </submittedName>
</protein>
<sequence length="174" mass="18230">MYDNAFINAQQFLADASRAVSEVIHHSVGAGAGGTRGNLRPNGNFKRQVSGTAPETTLCFHNNGGAITAEPVISRGQPGTVPASFGFTGILEVGRSSPGSGVALLLVPSDLPTDDNLLVPRRTLERLGTALGPRPQCEPTPGNSGRDCDQTSTPGQMCPRGRMCVLKTNKHSHL</sequence>
<proteinExistence type="predicted"/>
<comment type="caution">
    <text evidence="2">The sequence shown here is derived from an EMBL/GenBank/DDBJ whole genome shotgun (WGS) entry which is preliminary data.</text>
</comment>
<dbReference type="Proteomes" id="UP001153269">
    <property type="component" value="Unassembled WGS sequence"/>
</dbReference>
<reference evidence="2" key="1">
    <citation type="submission" date="2020-03" db="EMBL/GenBank/DDBJ databases">
        <authorList>
            <person name="Weist P."/>
        </authorList>
    </citation>
    <scope>NUCLEOTIDE SEQUENCE</scope>
</reference>
<gene>
    <name evidence="2" type="ORF">PLEPLA_LOCUS31482</name>
</gene>
<name>A0A9N7V6M3_PLEPL</name>
<evidence type="ECO:0000256" key="1">
    <source>
        <dbReference type="SAM" id="MobiDB-lite"/>
    </source>
</evidence>
<organism evidence="2 3">
    <name type="scientific">Pleuronectes platessa</name>
    <name type="common">European plaice</name>
    <dbReference type="NCBI Taxonomy" id="8262"/>
    <lineage>
        <taxon>Eukaryota</taxon>
        <taxon>Metazoa</taxon>
        <taxon>Chordata</taxon>
        <taxon>Craniata</taxon>
        <taxon>Vertebrata</taxon>
        <taxon>Euteleostomi</taxon>
        <taxon>Actinopterygii</taxon>
        <taxon>Neopterygii</taxon>
        <taxon>Teleostei</taxon>
        <taxon>Neoteleostei</taxon>
        <taxon>Acanthomorphata</taxon>
        <taxon>Carangaria</taxon>
        <taxon>Pleuronectiformes</taxon>
        <taxon>Pleuronectoidei</taxon>
        <taxon>Pleuronectidae</taxon>
        <taxon>Pleuronectes</taxon>
    </lineage>
</organism>
<dbReference type="AlphaFoldDB" id="A0A9N7V6M3"/>
<feature type="region of interest" description="Disordered" evidence="1">
    <location>
        <begin position="127"/>
        <end position="154"/>
    </location>
</feature>
<keyword evidence="3" id="KW-1185">Reference proteome</keyword>
<dbReference type="EMBL" id="CADEAL010003190">
    <property type="protein sequence ID" value="CAB1443766.1"/>
    <property type="molecule type" value="Genomic_DNA"/>
</dbReference>
<evidence type="ECO:0000313" key="2">
    <source>
        <dbReference type="EMBL" id="CAB1443766.1"/>
    </source>
</evidence>